<organism evidence="5 6">
    <name type="scientific">Candidatus Glomeribacter gigasporarum BEG34</name>
    <dbReference type="NCBI Taxonomy" id="1070319"/>
    <lineage>
        <taxon>Bacteria</taxon>
        <taxon>Pseudomonadati</taxon>
        <taxon>Pseudomonadota</taxon>
        <taxon>Betaproteobacteria</taxon>
        <taxon>Burkholderiales</taxon>
        <taxon>Burkholderiaceae</taxon>
        <taxon>Candidatus Glomeribacter</taxon>
    </lineage>
</organism>
<evidence type="ECO:0000259" key="3">
    <source>
        <dbReference type="Pfam" id="PF21934"/>
    </source>
</evidence>
<dbReference type="NCBIfam" id="TIGR02500">
    <property type="entry name" value="type_III_yscD"/>
    <property type="match status" value="1"/>
</dbReference>
<dbReference type="InterPro" id="IPR053946">
    <property type="entry name" value="YscD_ppl_3rd"/>
</dbReference>
<sequence>MMPPRFFWKLIFHSGPLAGQSLHLPNGDITLGDTPECDVQLALPKAPGQHCVLRVSEQGVRLRMLRVRCRINGRRLKGEEADIPAHQRLDLGGGELSIARAGEDAPLPRIKSRRYGIRLFRLWGIALPGTMITGLMAVMLQAGRDLRASVPNHHRLFDLQGYQQALRMKFDQIRVDRDETGVLTLTGLCHEAADLSPYLNTLIQAGIVYRNQVVCEDELRRGVTYILRANGYRYAQVSAGQTPGSVIISGNISDDAQWASASQQLDQLPGLSSWTVRNDTEAMIVNLIDMLRQQNLFEQLSVAYQGDSLMVTGQVLDAREPQLRQALERWQQARGNEIRVIYQNIPAAKLEAAIFPDQAQIISFSGNQRAAFLKLSNGMRIQTGSTLPNGYMVTKLDQNGIELRKEGEWVHLPLGL</sequence>
<gene>
    <name evidence="5" type="primary">SsaD</name>
    <name evidence="5" type="ORF">CAGGBEG34_390004</name>
</gene>
<dbReference type="InterPro" id="IPR032030">
    <property type="entry name" value="YscD_cytoplasmic_dom"/>
</dbReference>
<proteinExistence type="predicted"/>
<dbReference type="Pfam" id="PF16697">
    <property type="entry name" value="Yop-YscD_cpl"/>
    <property type="match status" value="1"/>
</dbReference>
<name>G2JB80_9BURK</name>
<feature type="domain" description="YscD-like Bon-like" evidence="4">
    <location>
        <begin position="216"/>
        <end position="280"/>
    </location>
</feature>
<dbReference type="Gene3D" id="2.60.200.20">
    <property type="match status" value="1"/>
</dbReference>
<dbReference type="Pfam" id="PF21934">
    <property type="entry name" value="Yop-YscD_ppl_3rd"/>
    <property type="match status" value="1"/>
</dbReference>
<comment type="caution">
    <text evidence="5">The sequence shown here is derived from an EMBL/GenBank/DDBJ whole genome shotgun (WGS) entry which is preliminary data.</text>
</comment>
<keyword evidence="1" id="KW-0472">Membrane</keyword>
<dbReference type="InterPro" id="IPR012843">
    <property type="entry name" value="YscD"/>
</dbReference>
<feature type="domain" description="YscD-like Bon-like" evidence="3">
    <location>
        <begin position="286"/>
        <end position="344"/>
    </location>
</feature>
<dbReference type="RefSeq" id="WP_006683115.1">
    <property type="nucleotide sequence ID" value="NZ_CAFB01000057.1"/>
</dbReference>
<dbReference type="eggNOG" id="ENOG50307NE">
    <property type="taxonomic scope" value="Bacteria"/>
</dbReference>
<evidence type="ECO:0000256" key="1">
    <source>
        <dbReference type="SAM" id="Phobius"/>
    </source>
</evidence>
<dbReference type="Gene3D" id="3.30.1340.30">
    <property type="match status" value="1"/>
</dbReference>
<feature type="transmembrane region" description="Helical" evidence="1">
    <location>
        <begin position="119"/>
        <end position="140"/>
    </location>
</feature>
<evidence type="ECO:0000313" key="6">
    <source>
        <dbReference type="Proteomes" id="UP000054051"/>
    </source>
</evidence>
<keyword evidence="6" id="KW-1185">Reference proteome</keyword>
<dbReference type="InterPro" id="IPR008984">
    <property type="entry name" value="SMAD_FHA_dom_sf"/>
</dbReference>
<dbReference type="Pfam" id="PF21937">
    <property type="entry name" value="Yop-YscD_ppl_2nd"/>
    <property type="match status" value="1"/>
</dbReference>
<keyword evidence="1" id="KW-1133">Transmembrane helix</keyword>
<reference evidence="5 6" key="1">
    <citation type="submission" date="2011-08" db="EMBL/GenBank/DDBJ databases">
        <title>The genome of the obligate endobacterium of an arbuscular mycorrhizal fungus reveals an interphylum network of nutritional interactions.</title>
        <authorList>
            <person name="Ghignone S."/>
            <person name="Salvioli A."/>
            <person name="Anca I."/>
            <person name="Lumini E."/>
            <person name="Ortu G."/>
            <person name="Petiti L."/>
            <person name="Cruveiller S."/>
            <person name="Bianciotto V."/>
            <person name="Piffanelli P."/>
            <person name="Lanfranco L."/>
            <person name="Bonfante P."/>
        </authorList>
    </citation>
    <scope>NUCLEOTIDE SEQUENCE [LARGE SCALE GENOMIC DNA]</scope>
    <source>
        <strain evidence="5 6">BEG34</strain>
    </source>
</reference>
<evidence type="ECO:0000259" key="2">
    <source>
        <dbReference type="Pfam" id="PF16697"/>
    </source>
</evidence>
<dbReference type="STRING" id="1070319.CAGGBEG34_390004"/>
<dbReference type="EMBL" id="CAFB01000057">
    <property type="protein sequence ID" value="CCD30033.1"/>
    <property type="molecule type" value="Genomic_DNA"/>
</dbReference>
<protein>
    <submittedName>
        <fullName evidence="5">Type III secretion protein SsaD</fullName>
    </submittedName>
</protein>
<keyword evidence="1" id="KW-0812">Transmembrane</keyword>
<evidence type="ECO:0000259" key="4">
    <source>
        <dbReference type="Pfam" id="PF21937"/>
    </source>
</evidence>
<dbReference type="InterPro" id="IPR053947">
    <property type="entry name" value="YscD_ppl__2nd"/>
</dbReference>
<dbReference type="CDD" id="cd00060">
    <property type="entry name" value="FHA"/>
    <property type="match status" value="1"/>
</dbReference>
<dbReference type="OrthoDB" id="7066518at2"/>
<evidence type="ECO:0000313" key="5">
    <source>
        <dbReference type="EMBL" id="CCD30033.1"/>
    </source>
</evidence>
<dbReference type="SUPFAM" id="SSF49879">
    <property type="entry name" value="SMAD/FHA domain"/>
    <property type="match status" value="1"/>
</dbReference>
<dbReference type="Proteomes" id="UP000054051">
    <property type="component" value="Unassembled WGS sequence"/>
</dbReference>
<dbReference type="AlphaFoldDB" id="G2JB80"/>
<accession>G2JB80</accession>
<feature type="domain" description="YscD cytoplasmic" evidence="2">
    <location>
        <begin position="14"/>
        <end position="99"/>
    </location>
</feature>